<gene>
    <name evidence="1" type="ORF">FHS27_006436</name>
</gene>
<dbReference type="SUPFAM" id="SSF160631">
    <property type="entry name" value="SMI1/KNR4-like"/>
    <property type="match status" value="1"/>
</dbReference>
<evidence type="ECO:0000313" key="2">
    <source>
        <dbReference type="Proteomes" id="UP000536179"/>
    </source>
</evidence>
<dbReference type="InterPro" id="IPR037883">
    <property type="entry name" value="Knr4/Smi1-like_sf"/>
</dbReference>
<reference evidence="1 2" key="1">
    <citation type="submission" date="2020-08" db="EMBL/GenBank/DDBJ databases">
        <title>Genomic Encyclopedia of Type Strains, Phase III (KMG-III): the genomes of soil and plant-associated and newly described type strains.</title>
        <authorList>
            <person name="Whitman W."/>
        </authorList>
    </citation>
    <scope>NUCLEOTIDE SEQUENCE [LARGE SCALE GENOMIC DNA]</scope>
    <source>
        <strain evidence="1 2">CECT 8075</strain>
    </source>
</reference>
<evidence type="ECO:0000313" key="1">
    <source>
        <dbReference type="EMBL" id="MBB3210588.1"/>
    </source>
</evidence>
<accession>A0A7W5E5N8</accession>
<sequence length="198" mass="22403">MLISMGCNRNQEQLAPNTRSAIEDHTLNRLDWDLIYRVSQHSRIATDAEIDEIKRSCGELPQDYALFVKEFGYGSLDDIDVLTPEAITEQTPYLRKQVLAEWLSFCDSFDETAIIPSSSSQDAIPFAKTAWGDYYFSSPSQPGTHWHIWRSHDWADSSPTQIPLGFGNLFLHRFGDGSIQELGPSSPVFRPAVDTKMD</sequence>
<organism evidence="1 2">
    <name type="scientific">Aporhodopirellula rubra</name>
    <dbReference type="NCBI Taxonomy" id="980271"/>
    <lineage>
        <taxon>Bacteria</taxon>
        <taxon>Pseudomonadati</taxon>
        <taxon>Planctomycetota</taxon>
        <taxon>Planctomycetia</taxon>
        <taxon>Pirellulales</taxon>
        <taxon>Pirellulaceae</taxon>
        <taxon>Aporhodopirellula</taxon>
    </lineage>
</organism>
<evidence type="ECO:0008006" key="3">
    <source>
        <dbReference type="Google" id="ProtNLM"/>
    </source>
</evidence>
<proteinExistence type="predicted"/>
<name>A0A7W5E5N8_9BACT</name>
<dbReference type="EMBL" id="JACHXU010000044">
    <property type="protein sequence ID" value="MBB3210588.1"/>
    <property type="molecule type" value="Genomic_DNA"/>
</dbReference>
<keyword evidence="2" id="KW-1185">Reference proteome</keyword>
<dbReference type="RefSeq" id="WP_184310008.1">
    <property type="nucleotide sequence ID" value="NZ_JACHXU010000044.1"/>
</dbReference>
<dbReference type="Gene3D" id="3.40.1580.10">
    <property type="entry name" value="SMI1/KNR4-like"/>
    <property type="match status" value="1"/>
</dbReference>
<protein>
    <recommendedName>
        <fullName evidence="3">Knr4/Smi1-like domain-containing protein</fullName>
    </recommendedName>
</protein>
<dbReference type="AlphaFoldDB" id="A0A7W5E5N8"/>
<comment type="caution">
    <text evidence="1">The sequence shown here is derived from an EMBL/GenBank/DDBJ whole genome shotgun (WGS) entry which is preliminary data.</text>
</comment>
<dbReference type="Proteomes" id="UP000536179">
    <property type="component" value="Unassembled WGS sequence"/>
</dbReference>